<keyword evidence="1" id="KW-1185">Reference proteome</keyword>
<dbReference type="AlphaFoldDB" id="A0A1I7WVY7"/>
<accession>A0A1I7WVY7</accession>
<proteinExistence type="predicted"/>
<sequence>MSYFKSFELHYNIPRCNKETIFSEAWLKAAELTPTWVWALVDLPETMHATYHENPQFLNIIQQVRYMSYGTTHQFASNYPFT</sequence>
<reference evidence="2" key="1">
    <citation type="submission" date="2016-11" db="UniProtKB">
        <authorList>
            <consortium name="WormBaseParasite"/>
        </authorList>
    </citation>
    <scope>IDENTIFICATION</scope>
</reference>
<protein>
    <submittedName>
        <fullName evidence="2">Uncharacterized protein</fullName>
    </submittedName>
</protein>
<dbReference type="Proteomes" id="UP000095283">
    <property type="component" value="Unplaced"/>
</dbReference>
<name>A0A1I7WVY7_HETBA</name>
<organism evidence="1 2">
    <name type="scientific">Heterorhabditis bacteriophora</name>
    <name type="common">Entomopathogenic nematode worm</name>
    <dbReference type="NCBI Taxonomy" id="37862"/>
    <lineage>
        <taxon>Eukaryota</taxon>
        <taxon>Metazoa</taxon>
        <taxon>Ecdysozoa</taxon>
        <taxon>Nematoda</taxon>
        <taxon>Chromadorea</taxon>
        <taxon>Rhabditida</taxon>
        <taxon>Rhabditina</taxon>
        <taxon>Rhabditomorpha</taxon>
        <taxon>Strongyloidea</taxon>
        <taxon>Heterorhabditidae</taxon>
        <taxon>Heterorhabditis</taxon>
    </lineage>
</organism>
<evidence type="ECO:0000313" key="1">
    <source>
        <dbReference type="Proteomes" id="UP000095283"/>
    </source>
</evidence>
<dbReference type="WBParaSite" id="Hba_09295">
    <property type="protein sequence ID" value="Hba_09295"/>
    <property type="gene ID" value="Hba_09295"/>
</dbReference>
<evidence type="ECO:0000313" key="2">
    <source>
        <dbReference type="WBParaSite" id="Hba_09295"/>
    </source>
</evidence>